<dbReference type="PANTHER" id="PTHR33434:SF2">
    <property type="entry name" value="FATTY ACID-BINDING PROTEIN TM_1468"/>
    <property type="match status" value="1"/>
</dbReference>
<gene>
    <name evidence="2" type="ORF">GM661_09340</name>
</gene>
<dbReference type="GO" id="GO:0008289">
    <property type="term" value="F:lipid binding"/>
    <property type="evidence" value="ECO:0007669"/>
    <property type="project" value="UniProtKB-KW"/>
</dbReference>
<sequence length="292" mass="32501">MKIGLLTDSTCDLSQELIDRYEIEIVPLTLHFGEDIFQDMLELTGEDFFKKIKESEELPTTSQPSIGFFVEKYQHMSQKYDVIISIHLSGKLSGTCHSALMAAEQVSGVQIEVIDSLSASLGIGFLVLLAAKLIEVGRDLNDIIEILKKARDKISIYFTVNDLSYLERGGRIGKAQAFFASVLNIYPVLSIPGDDGRILPYEKIRGKKRIARKLSRLVNTELSAANNGWVAFIHGLDELDNYQFFKESVLNNISKANGEYLNFSNWISPVLGCHTGPSVYGGVVIKGDFLEL</sequence>
<accession>A0A8A7KH03</accession>
<evidence type="ECO:0000313" key="3">
    <source>
        <dbReference type="Proteomes" id="UP000665020"/>
    </source>
</evidence>
<dbReference type="InterPro" id="IPR050270">
    <property type="entry name" value="DegV_domain_contain"/>
</dbReference>
<proteinExistence type="predicted"/>
<dbReference type="Proteomes" id="UP000665020">
    <property type="component" value="Chromosome"/>
</dbReference>
<dbReference type="InterPro" id="IPR043168">
    <property type="entry name" value="DegV_C"/>
</dbReference>
<evidence type="ECO:0000256" key="1">
    <source>
        <dbReference type="ARBA" id="ARBA00023121"/>
    </source>
</evidence>
<dbReference type="RefSeq" id="WP_230869740.1">
    <property type="nucleotide sequence ID" value="NZ_CP046640.1"/>
</dbReference>
<dbReference type="NCBIfam" id="TIGR00762">
    <property type="entry name" value="DegV"/>
    <property type="match status" value="1"/>
</dbReference>
<dbReference type="KEGG" id="ifn:GM661_09340"/>
<keyword evidence="1" id="KW-0446">Lipid-binding</keyword>
<dbReference type="Gene3D" id="3.30.1180.10">
    <property type="match status" value="1"/>
</dbReference>
<dbReference type="PROSITE" id="PS51482">
    <property type="entry name" value="DEGV"/>
    <property type="match status" value="1"/>
</dbReference>
<dbReference type="Pfam" id="PF02645">
    <property type="entry name" value="DegV"/>
    <property type="match status" value="1"/>
</dbReference>
<dbReference type="PANTHER" id="PTHR33434">
    <property type="entry name" value="DEGV DOMAIN-CONTAINING PROTEIN DR_1986-RELATED"/>
    <property type="match status" value="1"/>
</dbReference>
<dbReference type="Gene3D" id="3.40.50.10170">
    <property type="match status" value="1"/>
</dbReference>
<organism evidence="2 3">
    <name type="scientific">Iocasia fonsfrigidae</name>
    <dbReference type="NCBI Taxonomy" id="2682810"/>
    <lineage>
        <taxon>Bacteria</taxon>
        <taxon>Bacillati</taxon>
        <taxon>Bacillota</taxon>
        <taxon>Clostridia</taxon>
        <taxon>Halanaerobiales</taxon>
        <taxon>Halanaerobiaceae</taxon>
        <taxon>Iocasia</taxon>
    </lineage>
</organism>
<name>A0A8A7KH03_9FIRM</name>
<keyword evidence="3" id="KW-1185">Reference proteome</keyword>
<dbReference type="InterPro" id="IPR003797">
    <property type="entry name" value="DegV"/>
</dbReference>
<dbReference type="SUPFAM" id="SSF82549">
    <property type="entry name" value="DAK1/DegV-like"/>
    <property type="match status" value="1"/>
</dbReference>
<protein>
    <submittedName>
        <fullName evidence="2">DegV family EDD domain-containing protein</fullName>
    </submittedName>
</protein>
<dbReference type="AlphaFoldDB" id="A0A8A7KH03"/>
<evidence type="ECO:0000313" key="2">
    <source>
        <dbReference type="EMBL" id="QTL98167.1"/>
    </source>
</evidence>
<reference evidence="2" key="1">
    <citation type="submission" date="2019-12" db="EMBL/GenBank/DDBJ databases">
        <authorList>
            <person name="zhang j."/>
            <person name="sun C.M."/>
        </authorList>
    </citation>
    <scope>NUCLEOTIDE SEQUENCE</scope>
    <source>
        <strain evidence="2">NS-1</strain>
    </source>
</reference>
<dbReference type="EMBL" id="CP046640">
    <property type="protein sequence ID" value="QTL98167.1"/>
    <property type="molecule type" value="Genomic_DNA"/>
</dbReference>